<proteinExistence type="predicted"/>
<gene>
    <name evidence="1" type="ORF">A8806_1153</name>
</gene>
<reference evidence="1 2" key="1">
    <citation type="submission" date="2018-05" db="EMBL/GenBank/DDBJ databases">
        <title>The Hungate 1000. A catalogue of reference genomes from the rumen microbiome.</title>
        <authorList>
            <person name="Kelly W."/>
        </authorList>
    </citation>
    <scope>NUCLEOTIDE SEQUENCE [LARGE SCALE GENOMIC DNA]</scope>
    <source>
        <strain evidence="1 2">NLAE-zl-C242</strain>
    </source>
</reference>
<dbReference type="InterPro" id="IPR046286">
    <property type="entry name" value="DUF6323"/>
</dbReference>
<protein>
    <submittedName>
        <fullName evidence="1">Uncharacterized protein</fullName>
    </submittedName>
</protein>
<evidence type="ECO:0000313" key="1">
    <source>
        <dbReference type="EMBL" id="PWJ23069.1"/>
    </source>
</evidence>
<keyword evidence="2" id="KW-1185">Reference proteome</keyword>
<dbReference type="Pfam" id="PF19848">
    <property type="entry name" value="DUF6323"/>
    <property type="match status" value="1"/>
</dbReference>
<name>A0A2Y9BLM3_9FIRM</name>
<organism evidence="1 2">
    <name type="scientific">Faecalicatena orotica</name>
    <dbReference type="NCBI Taxonomy" id="1544"/>
    <lineage>
        <taxon>Bacteria</taxon>
        <taxon>Bacillati</taxon>
        <taxon>Bacillota</taxon>
        <taxon>Clostridia</taxon>
        <taxon>Lachnospirales</taxon>
        <taxon>Lachnospiraceae</taxon>
        <taxon>Faecalicatena</taxon>
    </lineage>
</organism>
<accession>A0A2Y9BLM3</accession>
<sequence length="198" mass="23525">MNITVYRKPADSLKGVFVMDSHVFELMQSARRKEELAVISGMNQKTERFGLLLKEEEINELVTYRNDSLKQFRRFEWGTGMLEKLIYTFCDSQYINQQNYLESLERLQDIFYKFKNATLDRMTDDEVLTFMKEQYETVCFGSLDYLEDTCLEVYAEAVRKGHKGYTASGGRGEYSEFDEARRWDSELYQQVLKELCWE</sequence>
<evidence type="ECO:0000313" key="2">
    <source>
        <dbReference type="Proteomes" id="UP000245845"/>
    </source>
</evidence>
<dbReference type="Proteomes" id="UP000245845">
    <property type="component" value="Unassembled WGS sequence"/>
</dbReference>
<dbReference type="AlphaFoldDB" id="A0A2Y9BLM3"/>
<comment type="caution">
    <text evidence="1">The sequence shown here is derived from an EMBL/GenBank/DDBJ whole genome shotgun (WGS) entry which is preliminary data.</text>
</comment>
<dbReference type="EMBL" id="QGDL01000015">
    <property type="protein sequence ID" value="PWJ23069.1"/>
    <property type="molecule type" value="Genomic_DNA"/>
</dbReference>